<evidence type="ECO:0000256" key="1">
    <source>
        <dbReference type="SAM" id="MobiDB-lite"/>
    </source>
</evidence>
<reference evidence="2" key="1">
    <citation type="submission" date="2021-06" db="EMBL/GenBank/DDBJ databases">
        <authorList>
            <person name="Hodson N. C."/>
            <person name="Mongue J. A."/>
            <person name="Jaron S. K."/>
        </authorList>
    </citation>
    <scope>NUCLEOTIDE SEQUENCE</scope>
</reference>
<feature type="compositionally biased region" description="Basic and acidic residues" evidence="1">
    <location>
        <begin position="47"/>
        <end position="63"/>
    </location>
</feature>
<accession>A0A8J2NZQ9</accession>
<evidence type="ECO:0000313" key="2">
    <source>
        <dbReference type="EMBL" id="CAG7725388.1"/>
    </source>
</evidence>
<dbReference type="EMBL" id="CAJVCH010121108">
    <property type="protein sequence ID" value="CAG7725388.1"/>
    <property type="molecule type" value="Genomic_DNA"/>
</dbReference>
<name>A0A8J2NZQ9_9HEXA</name>
<dbReference type="AlphaFoldDB" id="A0A8J2NZQ9"/>
<dbReference type="Proteomes" id="UP000708208">
    <property type="component" value="Unassembled WGS sequence"/>
</dbReference>
<feature type="region of interest" description="Disordered" evidence="1">
    <location>
        <begin position="29"/>
        <end position="71"/>
    </location>
</feature>
<proteinExistence type="predicted"/>
<evidence type="ECO:0000313" key="3">
    <source>
        <dbReference type="Proteomes" id="UP000708208"/>
    </source>
</evidence>
<sequence length="88" mass="10016">MSLADLYVEETIKNKFKCCSQQLTQLPDDNSAELAMASHTKSQGSKDNTKHRERTPESQVDKWGRRKSSLPQPNSFYAFNKVGRVVQV</sequence>
<comment type="caution">
    <text evidence="2">The sequence shown here is derived from an EMBL/GenBank/DDBJ whole genome shotgun (WGS) entry which is preliminary data.</text>
</comment>
<gene>
    <name evidence="2" type="ORF">AFUS01_LOCUS14345</name>
</gene>
<organism evidence="2 3">
    <name type="scientific">Allacma fusca</name>
    <dbReference type="NCBI Taxonomy" id="39272"/>
    <lineage>
        <taxon>Eukaryota</taxon>
        <taxon>Metazoa</taxon>
        <taxon>Ecdysozoa</taxon>
        <taxon>Arthropoda</taxon>
        <taxon>Hexapoda</taxon>
        <taxon>Collembola</taxon>
        <taxon>Symphypleona</taxon>
        <taxon>Sminthuridae</taxon>
        <taxon>Allacma</taxon>
    </lineage>
</organism>
<keyword evidence="3" id="KW-1185">Reference proteome</keyword>
<protein>
    <submittedName>
        <fullName evidence="2">Uncharacterized protein</fullName>
    </submittedName>
</protein>